<evidence type="ECO:0000256" key="3">
    <source>
        <dbReference type="ARBA" id="ARBA00022964"/>
    </source>
</evidence>
<feature type="binding site" evidence="6">
    <location>
        <position position="411"/>
    </location>
    <ligand>
        <name>Fe cation</name>
        <dbReference type="ChEBI" id="CHEBI:24875"/>
        <note>catalytic</note>
    </ligand>
</feature>
<dbReference type="Gene3D" id="2.60.120.590">
    <property type="entry name" value="Alpha-ketoglutarate-dependent dioxygenase AlkB-like"/>
    <property type="match status" value="1"/>
</dbReference>
<dbReference type="SUPFAM" id="SSF51197">
    <property type="entry name" value="Clavaminate synthase-like"/>
    <property type="match status" value="1"/>
</dbReference>
<dbReference type="InterPro" id="IPR037151">
    <property type="entry name" value="AlkB-like_sf"/>
</dbReference>
<feature type="domain" description="Fe2OG dioxygenase" evidence="8">
    <location>
        <begin position="393"/>
        <end position="503"/>
    </location>
</feature>
<evidence type="ECO:0000256" key="6">
    <source>
        <dbReference type="PIRSR" id="PIRSR604574-2"/>
    </source>
</evidence>
<dbReference type="GO" id="GO:0035515">
    <property type="term" value="F:oxidative RNA demethylase activity"/>
    <property type="evidence" value="ECO:0007669"/>
    <property type="project" value="TreeGrafter"/>
</dbReference>
<sequence length="503" mass="56437">MFNRFRVPRDSNTDVQRSLLIIIIFNRHMPNTLTLPLLVLSRPSLGRYVFRQISLSFSHSEIMSKSWKGSTEPDIEKSDSFANHGSQFSGDTEVRTRGQVPLKKLCQRGYIMIGTIPVQLQPPYSMNLQGSSSSPSLNFSSTCTEPRSMSNPLRSVQSNIRVMHTNVDKTLLPDFSPSSVSNNSLSPAERFPASNISRHQGKSSCTDHLWKSSEVGYVKRPRPAQRNLNNALAGYKVDPADIKPFDICFRRRHNSGLDISLHANTKSYTEVQEGVTEKIILKPGMVLLKHYLSHTNQVEIVRICRKLGQGPGGFYQPGYKDGAKLRLQMMCLGLDWDPQTRKYGNKRSIDGCEPPNIPDEFRDLAILAIEEAQNVSKKKFRAANVEDVLPSMSPDLCIVNFYSAHGRLGLHQDRDESRDSLHRGLPVVSFSVGDSAEFLYGEERDLEKAEKVVLESGDVLIFGGKSRFVFHGVSCIIPNSAPRELLEATGLRPGRLNLTFRQF</sequence>
<dbReference type="AlphaFoldDB" id="A0AAE1TI00"/>
<proteinExistence type="inferred from homology"/>
<dbReference type="InterPro" id="IPR004574">
    <property type="entry name" value="Alkb"/>
</dbReference>
<reference evidence="9" key="1">
    <citation type="submission" date="2023-10" db="EMBL/GenBank/DDBJ databases">
        <title>Chromosome-level genome of the transformable northern wattle, Acacia crassicarpa.</title>
        <authorList>
            <person name="Massaro I."/>
            <person name="Sinha N.R."/>
            <person name="Poethig S."/>
            <person name="Leichty A.R."/>
        </authorList>
    </citation>
    <scope>NUCLEOTIDE SEQUENCE</scope>
    <source>
        <strain evidence="9">Acra3RX</strain>
        <tissue evidence="9">Leaf</tissue>
    </source>
</reference>
<dbReference type="GO" id="GO:0035513">
    <property type="term" value="P:oxidative RNA demethylation"/>
    <property type="evidence" value="ECO:0007669"/>
    <property type="project" value="TreeGrafter"/>
</dbReference>
<feature type="region of interest" description="Disordered" evidence="7">
    <location>
        <begin position="129"/>
        <end position="151"/>
    </location>
</feature>
<keyword evidence="5 6" id="KW-0408">Iron</keyword>
<name>A0AAE1TI00_9FABA</name>
<feature type="compositionally biased region" description="Polar residues" evidence="7">
    <location>
        <begin position="142"/>
        <end position="151"/>
    </location>
</feature>
<keyword evidence="10" id="KW-1185">Reference proteome</keyword>
<keyword evidence="3" id="KW-0223">Dioxygenase</keyword>
<evidence type="ECO:0000256" key="4">
    <source>
        <dbReference type="ARBA" id="ARBA00023002"/>
    </source>
</evidence>
<dbReference type="Proteomes" id="UP001293593">
    <property type="component" value="Unassembled WGS sequence"/>
</dbReference>
<dbReference type="PROSITE" id="PS51471">
    <property type="entry name" value="FE2OG_OXY"/>
    <property type="match status" value="1"/>
</dbReference>
<dbReference type="InterPro" id="IPR027450">
    <property type="entry name" value="AlkB-like"/>
</dbReference>
<dbReference type="EMBL" id="JAWXYG010000001">
    <property type="protein sequence ID" value="KAK4284285.1"/>
    <property type="molecule type" value="Genomic_DNA"/>
</dbReference>
<dbReference type="GO" id="GO:0035516">
    <property type="term" value="F:broad specificity oxidative DNA demethylase activity"/>
    <property type="evidence" value="ECO:0007669"/>
    <property type="project" value="TreeGrafter"/>
</dbReference>
<keyword evidence="2 6" id="KW-0479">Metal-binding</keyword>
<evidence type="ECO:0000313" key="9">
    <source>
        <dbReference type="EMBL" id="KAK4284285.1"/>
    </source>
</evidence>
<organism evidence="9 10">
    <name type="scientific">Acacia crassicarpa</name>
    <name type="common">northern wattle</name>
    <dbReference type="NCBI Taxonomy" id="499986"/>
    <lineage>
        <taxon>Eukaryota</taxon>
        <taxon>Viridiplantae</taxon>
        <taxon>Streptophyta</taxon>
        <taxon>Embryophyta</taxon>
        <taxon>Tracheophyta</taxon>
        <taxon>Spermatophyta</taxon>
        <taxon>Magnoliopsida</taxon>
        <taxon>eudicotyledons</taxon>
        <taxon>Gunneridae</taxon>
        <taxon>Pentapetalae</taxon>
        <taxon>rosids</taxon>
        <taxon>fabids</taxon>
        <taxon>Fabales</taxon>
        <taxon>Fabaceae</taxon>
        <taxon>Caesalpinioideae</taxon>
        <taxon>mimosoid clade</taxon>
        <taxon>Acacieae</taxon>
        <taxon>Acacia</taxon>
    </lineage>
</organism>
<evidence type="ECO:0000259" key="8">
    <source>
        <dbReference type="PROSITE" id="PS51471"/>
    </source>
</evidence>
<feature type="binding site" evidence="6">
    <location>
        <position position="413"/>
    </location>
    <ligand>
        <name>Fe cation</name>
        <dbReference type="ChEBI" id="CHEBI:24875"/>
        <note>catalytic</note>
    </ligand>
</feature>
<dbReference type="PANTHER" id="PTHR16557:SF10">
    <property type="entry name" value="2-OXOGLUTARATE-DEPENDENT DIOXYGENASE FAMILY PROTEIN"/>
    <property type="match status" value="1"/>
</dbReference>
<dbReference type="PANTHER" id="PTHR16557">
    <property type="entry name" value="ALKYLATED DNA REPAIR PROTEIN ALKB-RELATED"/>
    <property type="match status" value="1"/>
</dbReference>
<evidence type="ECO:0000256" key="7">
    <source>
        <dbReference type="SAM" id="MobiDB-lite"/>
    </source>
</evidence>
<comment type="cofactor">
    <cofactor evidence="6">
        <name>Fe(2+)</name>
        <dbReference type="ChEBI" id="CHEBI:29033"/>
    </cofactor>
    <text evidence="6">Binds 1 Fe(2+) ion per subunit.</text>
</comment>
<feature type="binding site" evidence="6">
    <location>
        <position position="471"/>
    </location>
    <ligand>
        <name>Fe cation</name>
        <dbReference type="ChEBI" id="CHEBI:24875"/>
        <note>catalytic</note>
    </ligand>
</feature>
<evidence type="ECO:0000313" key="10">
    <source>
        <dbReference type="Proteomes" id="UP001293593"/>
    </source>
</evidence>
<dbReference type="InterPro" id="IPR005123">
    <property type="entry name" value="Oxoglu/Fe-dep_dioxygenase_dom"/>
</dbReference>
<comment type="similarity">
    <text evidence="1">Belongs to the alkB family.</text>
</comment>
<protein>
    <recommendedName>
        <fullName evidence="8">Fe2OG dioxygenase domain-containing protein</fullName>
    </recommendedName>
</protein>
<evidence type="ECO:0000256" key="2">
    <source>
        <dbReference type="ARBA" id="ARBA00022723"/>
    </source>
</evidence>
<keyword evidence="4" id="KW-0560">Oxidoreductase</keyword>
<accession>A0AAE1TI00</accession>
<evidence type="ECO:0000256" key="1">
    <source>
        <dbReference type="ARBA" id="ARBA00007879"/>
    </source>
</evidence>
<evidence type="ECO:0000256" key="5">
    <source>
        <dbReference type="ARBA" id="ARBA00023004"/>
    </source>
</evidence>
<comment type="caution">
    <text evidence="9">The sequence shown here is derived from an EMBL/GenBank/DDBJ whole genome shotgun (WGS) entry which is preliminary data.</text>
</comment>
<feature type="compositionally biased region" description="Low complexity" evidence="7">
    <location>
        <begin position="131"/>
        <end position="141"/>
    </location>
</feature>
<dbReference type="GO" id="GO:0005737">
    <property type="term" value="C:cytoplasm"/>
    <property type="evidence" value="ECO:0007669"/>
    <property type="project" value="TreeGrafter"/>
</dbReference>
<gene>
    <name evidence="9" type="ORF">QN277_001140</name>
</gene>
<dbReference type="Pfam" id="PF13532">
    <property type="entry name" value="2OG-FeII_Oxy_2"/>
    <property type="match status" value="1"/>
</dbReference>
<dbReference type="GO" id="GO:0008198">
    <property type="term" value="F:ferrous iron binding"/>
    <property type="evidence" value="ECO:0007669"/>
    <property type="project" value="TreeGrafter"/>
</dbReference>